<dbReference type="PANTHER" id="PTHR33604">
    <property type="entry name" value="OSJNBA0004B13.7 PROTEIN"/>
    <property type="match status" value="1"/>
</dbReference>
<dbReference type="EMBL" id="JAULSX010000007">
    <property type="protein sequence ID" value="KAK3487682.1"/>
    <property type="molecule type" value="Genomic_DNA"/>
</dbReference>
<feature type="compositionally biased region" description="Low complexity" evidence="1">
    <location>
        <begin position="495"/>
        <end position="508"/>
    </location>
</feature>
<proteinExistence type="predicted"/>
<sequence length="740" mass="82575">MANLFMTNEELGKKNDDHKRTKIPPIRSSQWNAARIPPRKTLKRLAIALTVAIFVYLFIHNIPTDNPIRDHRHPVYRPVSAQTPSNAPSIPKLNPDRPWKPPTKPETAKQKPKPIPEVDPKPVPDVGYNGPITFPNLAVSLQAIYETQGTSPTNKNILFAASSLKSAAKLLPMACQMGTELRSYVHFALMSRSDIDMEQLQAINGIDQSCQIIFHDARLDKSTESTKTRLSKGVSRAFHHVQTYMHPQAVLVDASGEEEEYFLPAARAQASEEGFPLIELPEGAQKHLAWMTKLDSASLAAWNKVNVEIMVYASTGTSGSLIRLLKSLSAADFTACAIPHLTIELSHDIDAATTQFLQKFQWPPSRAYNPTHVRQLTLRHRIPRKSLTEEESSVRFLESFWPADQHSHVLVLSPNIELSPRFYHCKPPYPQFVNHLLYKARPMLTAFLKDLKYALLEYSYSVPATMQQWDSHILGISLELPSTHPGDALKPFSPPSASKKATAAQQQKQQKKTPTDNNTPFLWQAPGSNAVLYSGQKWTELHKLVSKSLEFLHQQHQHASATNPALNFFTQKQISKHYPSWLEHALRLARARGYFTLYPSPQTARNLATVHNELYRGPEEYRSSDAGGGSDSGSRNELGKQNDEISLSPGSLLDSLPAGGNLVPFGDMPLLDWEGRATSLAEVDRGAGEYVDEFRRAAGCGKLEKGKSQMGEDGEEEEDEKNILANGVRKGGVENLFCNR</sequence>
<dbReference type="GeneID" id="87877939"/>
<dbReference type="AlphaFoldDB" id="A0AAJ0MND7"/>
<evidence type="ECO:0000313" key="4">
    <source>
        <dbReference type="Proteomes" id="UP001285908"/>
    </source>
</evidence>
<feature type="transmembrane region" description="Helical" evidence="2">
    <location>
        <begin position="45"/>
        <end position="62"/>
    </location>
</feature>
<keyword evidence="4" id="KW-1185">Reference proteome</keyword>
<evidence type="ECO:0000256" key="1">
    <source>
        <dbReference type="SAM" id="MobiDB-lite"/>
    </source>
</evidence>
<gene>
    <name evidence="3" type="ORF">B0T23DRAFT_431328</name>
</gene>
<keyword evidence="2" id="KW-0472">Membrane</keyword>
<feature type="region of interest" description="Disordered" evidence="1">
    <location>
        <begin position="1"/>
        <end position="23"/>
    </location>
</feature>
<keyword evidence="2" id="KW-0812">Transmembrane</keyword>
<comment type="caution">
    <text evidence="3">The sequence shown here is derived from an EMBL/GenBank/DDBJ whole genome shotgun (WGS) entry which is preliminary data.</text>
</comment>
<accession>A0AAJ0MND7</accession>
<evidence type="ECO:0000313" key="3">
    <source>
        <dbReference type="EMBL" id="KAK3487682.1"/>
    </source>
</evidence>
<dbReference type="Proteomes" id="UP001285908">
    <property type="component" value="Unassembled WGS sequence"/>
</dbReference>
<keyword evidence="2" id="KW-1133">Transmembrane helix</keyword>
<organism evidence="3 4">
    <name type="scientific">Neurospora hispaniola</name>
    <dbReference type="NCBI Taxonomy" id="588809"/>
    <lineage>
        <taxon>Eukaryota</taxon>
        <taxon>Fungi</taxon>
        <taxon>Dikarya</taxon>
        <taxon>Ascomycota</taxon>
        <taxon>Pezizomycotina</taxon>
        <taxon>Sordariomycetes</taxon>
        <taxon>Sordariomycetidae</taxon>
        <taxon>Sordariales</taxon>
        <taxon>Sordariaceae</taxon>
        <taxon>Neurospora</taxon>
    </lineage>
</organism>
<feature type="region of interest" description="Disordered" evidence="1">
    <location>
        <begin position="78"/>
        <end position="123"/>
    </location>
</feature>
<evidence type="ECO:0008006" key="5">
    <source>
        <dbReference type="Google" id="ProtNLM"/>
    </source>
</evidence>
<evidence type="ECO:0000256" key="2">
    <source>
        <dbReference type="SAM" id="Phobius"/>
    </source>
</evidence>
<feature type="region of interest" description="Disordered" evidence="1">
    <location>
        <begin position="487"/>
        <end position="520"/>
    </location>
</feature>
<dbReference type="PANTHER" id="PTHR33604:SF3">
    <property type="entry name" value="OSJNBA0004B13.7 PROTEIN"/>
    <property type="match status" value="1"/>
</dbReference>
<protein>
    <recommendedName>
        <fullName evidence="5">Glycosyltransferase 2</fullName>
    </recommendedName>
</protein>
<feature type="region of interest" description="Disordered" evidence="1">
    <location>
        <begin position="619"/>
        <end position="651"/>
    </location>
</feature>
<reference evidence="3 4" key="1">
    <citation type="journal article" date="2023" name="Mol. Phylogenet. Evol.">
        <title>Genome-scale phylogeny and comparative genomics of the fungal order Sordariales.</title>
        <authorList>
            <person name="Hensen N."/>
            <person name="Bonometti L."/>
            <person name="Westerberg I."/>
            <person name="Brannstrom I.O."/>
            <person name="Guillou S."/>
            <person name="Cros-Aarteil S."/>
            <person name="Calhoun S."/>
            <person name="Haridas S."/>
            <person name="Kuo A."/>
            <person name="Mondo S."/>
            <person name="Pangilinan J."/>
            <person name="Riley R."/>
            <person name="LaButti K."/>
            <person name="Andreopoulos B."/>
            <person name="Lipzen A."/>
            <person name="Chen C."/>
            <person name="Yan M."/>
            <person name="Daum C."/>
            <person name="Ng V."/>
            <person name="Clum A."/>
            <person name="Steindorff A."/>
            <person name="Ohm R.A."/>
            <person name="Martin F."/>
            <person name="Silar P."/>
            <person name="Natvig D.O."/>
            <person name="Lalanne C."/>
            <person name="Gautier V."/>
            <person name="Ament-Velasquez S.L."/>
            <person name="Kruys A."/>
            <person name="Hutchinson M.I."/>
            <person name="Powell A.J."/>
            <person name="Barry K."/>
            <person name="Miller A.N."/>
            <person name="Grigoriev I.V."/>
            <person name="Debuchy R."/>
            <person name="Gladieux P."/>
            <person name="Hiltunen Thoren M."/>
            <person name="Johannesson H."/>
        </authorList>
    </citation>
    <scope>NUCLEOTIDE SEQUENCE [LARGE SCALE GENOMIC DNA]</scope>
    <source>
        <strain evidence="3 4">FGSC 10403</strain>
    </source>
</reference>
<dbReference type="RefSeq" id="XP_062689809.1">
    <property type="nucleotide sequence ID" value="XM_062840317.1"/>
</dbReference>
<feature type="compositionally biased region" description="Basic and acidic residues" evidence="1">
    <location>
        <begin position="10"/>
        <end position="19"/>
    </location>
</feature>
<feature type="compositionally biased region" description="Basic and acidic residues" evidence="1">
    <location>
        <begin position="106"/>
        <end position="122"/>
    </location>
</feature>
<name>A0AAJ0MND7_9PEZI</name>